<evidence type="ECO:0000313" key="2">
    <source>
        <dbReference type="Proteomes" id="UP000308730"/>
    </source>
</evidence>
<proteinExistence type="predicted"/>
<evidence type="ECO:0000313" key="1">
    <source>
        <dbReference type="EMBL" id="THH31810.1"/>
    </source>
</evidence>
<sequence length="121" mass="13509">MQLYPPVTSADVLNILETPTTDPKTVVDTLRIQYELVLTFASIQSQANSNIRDAAWVEMLSSSRLATVIERTFVHAGRSQSEDAKDVDMMRNVLLAITQAGTGMFRYHSEERYSDSIVVPS</sequence>
<dbReference type="EMBL" id="SGPM01000037">
    <property type="protein sequence ID" value="THH31810.1"/>
    <property type="molecule type" value="Genomic_DNA"/>
</dbReference>
<organism evidence="1 2">
    <name type="scientific">Antrodiella citrinella</name>
    <dbReference type="NCBI Taxonomy" id="2447956"/>
    <lineage>
        <taxon>Eukaryota</taxon>
        <taxon>Fungi</taxon>
        <taxon>Dikarya</taxon>
        <taxon>Basidiomycota</taxon>
        <taxon>Agaricomycotina</taxon>
        <taxon>Agaricomycetes</taxon>
        <taxon>Polyporales</taxon>
        <taxon>Steccherinaceae</taxon>
        <taxon>Antrodiella</taxon>
    </lineage>
</organism>
<dbReference type="AlphaFoldDB" id="A0A4S4N7E4"/>
<protein>
    <submittedName>
        <fullName evidence="1">Uncharacterized protein</fullName>
    </submittedName>
</protein>
<name>A0A4S4N7E4_9APHY</name>
<keyword evidence="2" id="KW-1185">Reference proteome</keyword>
<comment type="caution">
    <text evidence="1">The sequence shown here is derived from an EMBL/GenBank/DDBJ whole genome shotgun (WGS) entry which is preliminary data.</text>
</comment>
<dbReference type="Proteomes" id="UP000308730">
    <property type="component" value="Unassembled WGS sequence"/>
</dbReference>
<accession>A0A4S4N7E4</accession>
<dbReference type="OrthoDB" id="2337158at2759"/>
<gene>
    <name evidence="1" type="ORF">EUX98_g2393</name>
</gene>
<reference evidence="1 2" key="1">
    <citation type="submission" date="2019-02" db="EMBL/GenBank/DDBJ databases">
        <title>Genome sequencing of the rare red list fungi Antrodiella citrinella (Flaviporus citrinellus).</title>
        <authorList>
            <person name="Buettner E."/>
            <person name="Kellner H."/>
        </authorList>
    </citation>
    <scope>NUCLEOTIDE SEQUENCE [LARGE SCALE GENOMIC DNA]</scope>
    <source>
        <strain evidence="1 2">DSM 108506</strain>
    </source>
</reference>